<evidence type="ECO:0000313" key="4">
    <source>
        <dbReference type="EMBL" id="OWZ04361.1"/>
    </source>
</evidence>
<feature type="domain" description="DUF7726" evidence="3">
    <location>
        <begin position="174"/>
        <end position="220"/>
    </location>
</feature>
<reference evidence="5" key="1">
    <citation type="submission" date="2017-03" db="EMBL/GenBank/DDBJ databases">
        <title>Phytopthora megakarya and P. palmivora, two closely related causual agents of cacao black pod achieved similar genome size and gene model numbers by different mechanisms.</title>
        <authorList>
            <person name="Ali S."/>
            <person name="Shao J."/>
            <person name="Larry D.J."/>
            <person name="Kronmiller B."/>
            <person name="Shen D."/>
            <person name="Strem M.D."/>
            <person name="Melnick R.L."/>
            <person name="Guiltinan M.J."/>
            <person name="Tyler B.M."/>
            <person name="Meinhardt L.W."/>
            <person name="Bailey B.A."/>
        </authorList>
    </citation>
    <scope>NUCLEOTIDE SEQUENCE [LARGE SCALE GENOMIC DNA]</scope>
    <source>
        <strain evidence="5">zdho120</strain>
    </source>
</reference>
<dbReference type="EMBL" id="NBNE01005007">
    <property type="protein sequence ID" value="OWZ04361.1"/>
    <property type="molecule type" value="Genomic_DNA"/>
</dbReference>
<comment type="caution">
    <text evidence="4">The sequence shown here is derived from an EMBL/GenBank/DDBJ whole genome shotgun (WGS) entry which is preliminary data.</text>
</comment>
<evidence type="ECO:0000313" key="5">
    <source>
        <dbReference type="Proteomes" id="UP000198211"/>
    </source>
</evidence>
<protein>
    <recommendedName>
        <fullName evidence="3">DUF7726 domain-containing protein</fullName>
    </recommendedName>
</protein>
<dbReference type="Proteomes" id="UP000198211">
    <property type="component" value="Unassembled WGS sequence"/>
</dbReference>
<gene>
    <name evidence="4" type="ORF">PHMEG_00023749</name>
</gene>
<organism evidence="4 5">
    <name type="scientific">Phytophthora megakarya</name>
    <dbReference type="NCBI Taxonomy" id="4795"/>
    <lineage>
        <taxon>Eukaryota</taxon>
        <taxon>Sar</taxon>
        <taxon>Stramenopiles</taxon>
        <taxon>Oomycota</taxon>
        <taxon>Peronosporomycetes</taxon>
        <taxon>Peronosporales</taxon>
        <taxon>Peronosporaceae</taxon>
        <taxon>Phytophthora</taxon>
    </lineage>
</organism>
<evidence type="ECO:0000259" key="3">
    <source>
        <dbReference type="Pfam" id="PF24852"/>
    </source>
</evidence>
<evidence type="ECO:0000256" key="1">
    <source>
        <dbReference type="SAM" id="MobiDB-lite"/>
    </source>
</evidence>
<keyword evidence="5" id="KW-1185">Reference proteome</keyword>
<keyword evidence="2" id="KW-0732">Signal</keyword>
<name>A0A225VFM5_9STRA</name>
<accession>A0A225VFM5</accession>
<dbReference type="Pfam" id="PF24852">
    <property type="entry name" value="DUF7726"/>
    <property type="match status" value="1"/>
</dbReference>
<dbReference type="InterPro" id="IPR056143">
    <property type="entry name" value="DUF7726"/>
</dbReference>
<proteinExistence type="predicted"/>
<dbReference type="AlphaFoldDB" id="A0A225VFM5"/>
<dbReference type="STRING" id="4795.A0A225VFM5"/>
<dbReference type="PANTHER" id="PTHR42339:SF1">
    <property type="entry name" value="HISTONE H1"/>
    <property type="match status" value="1"/>
</dbReference>
<feature type="region of interest" description="Disordered" evidence="1">
    <location>
        <begin position="115"/>
        <end position="151"/>
    </location>
</feature>
<dbReference type="PANTHER" id="PTHR42339">
    <property type="entry name" value="HISTONE H1"/>
    <property type="match status" value="1"/>
</dbReference>
<feature type="signal peptide" evidence="2">
    <location>
        <begin position="1"/>
        <end position="23"/>
    </location>
</feature>
<feature type="compositionally biased region" description="Basic and acidic residues" evidence="1">
    <location>
        <begin position="137"/>
        <end position="151"/>
    </location>
</feature>
<feature type="compositionally biased region" description="Basic and acidic residues" evidence="1">
    <location>
        <begin position="115"/>
        <end position="126"/>
    </location>
</feature>
<feature type="chain" id="PRO_5013325073" description="DUF7726 domain-containing protein" evidence="2">
    <location>
        <begin position="24"/>
        <end position="226"/>
    </location>
</feature>
<sequence length="226" mass="25593">MRTSWLLIAAAAIVAGNYNAVSATSDVNQDNLVSPNNGHVKRFLRANKGLKDDEERVAPGTGLLDFTKTASLKTLDDLAADLAVIRGSSKFIKPLQAEKDWVMLKVAVRKWKPERVDEQQEKEKAKLNAMKPKDRKRKDTEEKEQKSKKFKTRDELLKRIEQVQLPDMDEQGNVPVYDDCDEIRKKINYFLGEKAVTKAAFLRALGDVNSNSLRNFMNLKLGVESM</sequence>
<dbReference type="OrthoDB" id="2592504at2759"/>
<evidence type="ECO:0000256" key="2">
    <source>
        <dbReference type="SAM" id="SignalP"/>
    </source>
</evidence>